<keyword evidence="4 7" id="KW-0566">Pantothenate biosynthesis</keyword>
<evidence type="ECO:0000256" key="5">
    <source>
        <dbReference type="ARBA" id="ARBA00022679"/>
    </source>
</evidence>
<dbReference type="HAMAP" id="MF_00156">
    <property type="entry name" value="PanB"/>
    <property type="match status" value="1"/>
</dbReference>
<dbReference type="Gene3D" id="3.20.20.60">
    <property type="entry name" value="Phosphoenolpyruvate-binding domains"/>
    <property type="match status" value="1"/>
</dbReference>
<evidence type="ECO:0000256" key="6">
    <source>
        <dbReference type="ARBA" id="ARBA00056497"/>
    </source>
</evidence>
<dbReference type="RefSeq" id="WP_014660841.1">
    <property type="nucleotide sequence ID" value="NC_017737.1"/>
</dbReference>
<evidence type="ECO:0000256" key="1">
    <source>
        <dbReference type="ARBA" id="ARBA00005033"/>
    </source>
</evidence>
<dbReference type="GO" id="GO:0015940">
    <property type="term" value="P:pantothenate biosynthetic process"/>
    <property type="evidence" value="ECO:0007669"/>
    <property type="project" value="UniProtKB-UniRule"/>
</dbReference>
<sequence>MSLQTAPTKKITLNTLQAKKNQEKITATTAYDALFAKMFDSLVDVILVGDSLNMSFLAQNDTLSASMDMMLYHTKAVCAGAKIPFIITDLPFGSYKDEKTALKNAIRVYKETQASAIKLEGGKEKASLIKTLTNEGIIVVGHIGLMPQFVRLDGGYKIKGRNEEQKKKLLDDALSLEEAGVGLLVLEGITTPIAQEITQKVKIPTIGIGSGKDCDGQILVWSDMLGFFDSFKPKFVREYLNGKELVQSAIKQYADDVKNGVFPNELESYN</sequence>
<gene>
    <name evidence="7 11" type="primary">panB</name>
    <name evidence="11" type="ordered locus">HCW_03460</name>
</gene>
<comment type="subcellular location">
    <subcellularLocation>
        <location evidence="7">Cytoplasm</location>
    </subcellularLocation>
</comment>
<dbReference type="GO" id="GO:0000287">
    <property type="term" value="F:magnesium ion binding"/>
    <property type="evidence" value="ECO:0007669"/>
    <property type="project" value="TreeGrafter"/>
</dbReference>
<protein>
    <recommendedName>
        <fullName evidence="7">3-methyl-2-oxobutanoate hydroxymethyltransferase</fullName>
        <ecNumber evidence="7">2.1.2.11</ecNumber>
    </recommendedName>
    <alternativeName>
        <fullName evidence="7">Ketopantoate hydroxymethyltransferase</fullName>
        <shortName evidence="7">KPHMT</shortName>
    </alternativeName>
</protein>
<feature type="binding site" evidence="7 9">
    <location>
        <begin position="50"/>
        <end position="51"/>
    </location>
    <ligand>
        <name>3-methyl-2-oxobutanoate</name>
        <dbReference type="ChEBI" id="CHEBI:11851"/>
    </ligand>
</feature>
<keyword evidence="7 10" id="KW-0479">Metal-binding</keyword>
<dbReference type="PATRIC" id="fig|182217.3.peg.739"/>
<dbReference type="GO" id="GO:0032259">
    <property type="term" value="P:methylation"/>
    <property type="evidence" value="ECO:0007669"/>
    <property type="project" value="UniProtKB-KW"/>
</dbReference>
<evidence type="ECO:0000256" key="10">
    <source>
        <dbReference type="PIRSR" id="PIRSR000388-3"/>
    </source>
</evidence>
<comment type="catalytic activity">
    <reaction evidence="7">
        <text>(6R)-5,10-methylene-5,6,7,8-tetrahydrofolate + 3-methyl-2-oxobutanoate + H2O = 2-dehydropantoate + (6S)-5,6,7,8-tetrahydrofolate</text>
        <dbReference type="Rhea" id="RHEA:11824"/>
        <dbReference type="ChEBI" id="CHEBI:11561"/>
        <dbReference type="ChEBI" id="CHEBI:11851"/>
        <dbReference type="ChEBI" id="CHEBI:15377"/>
        <dbReference type="ChEBI" id="CHEBI:15636"/>
        <dbReference type="ChEBI" id="CHEBI:57453"/>
        <dbReference type="EC" id="2.1.2.11"/>
    </reaction>
</comment>
<dbReference type="InterPro" id="IPR040442">
    <property type="entry name" value="Pyrv_kinase-like_dom_sf"/>
</dbReference>
<comment type="subunit">
    <text evidence="3 7">Homodecamer; pentamer of dimers.</text>
</comment>
<keyword evidence="7" id="KW-0963">Cytoplasm</keyword>
<dbReference type="Pfam" id="PF02548">
    <property type="entry name" value="Pantoate_transf"/>
    <property type="match status" value="1"/>
</dbReference>
<evidence type="ECO:0000256" key="7">
    <source>
        <dbReference type="HAMAP-Rule" id="MF_00156"/>
    </source>
</evidence>
<evidence type="ECO:0000256" key="2">
    <source>
        <dbReference type="ARBA" id="ARBA00008676"/>
    </source>
</evidence>
<feature type="binding site" evidence="7 9">
    <location>
        <position position="89"/>
    </location>
    <ligand>
        <name>3-methyl-2-oxobutanoate</name>
        <dbReference type="ChEBI" id="CHEBI:11851"/>
    </ligand>
</feature>
<reference evidence="12" key="1">
    <citation type="submission" date="2012-04" db="EMBL/GenBank/DDBJ databases">
        <title>Complete genome sequence of Helicobacter cetorum strain MIT 00-7128.</title>
        <authorList>
            <person name="Kersulyte D."/>
            <person name="Berg D.E."/>
        </authorList>
    </citation>
    <scope>NUCLEOTIDE SEQUENCE [LARGE SCALE GENOMIC DNA]</scope>
    <source>
        <strain evidence="12">MIT 00-7128</strain>
    </source>
</reference>
<dbReference type="EC" id="2.1.2.11" evidence="7"/>
<dbReference type="PANTHER" id="PTHR20881">
    <property type="entry name" value="3-METHYL-2-OXOBUTANOATE HYDROXYMETHYLTRANSFERASE"/>
    <property type="match status" value="1"/>
</dbReference>
<dbReference type="GO" id="GO:0008168">
    <property type="term" value="F:methyltransferase activity"/>
    <property type="evidence" value="ECO:0007669"/>
    <property type="project" value="UniProtKB-KW"/>
</dbReference>
<dbReference type="EMBL" id="CP003479">
    <property type="protein sequence ID" value="AFI03971.1"/>
    <property type="molecule type" value="Genomic_DNA"/>
</dbReference>
<name>I0EM02_HELC0</name>
<comment type="similarity">
    <text evidence="2 7">Belongs to the PanB family.</text>
</comment>
<dbReference type="InterPro" id="IPR003700">
    <property type="entry name" value="Pantoate_hydroxy_MeTrfase"/>
</dbReference>
<proteinExistence type="inferred from homology"/>
<dbReference type="eggNOG" id="COG0413">
    <property type="taxonomic scope" value="Bacteria"/>
</dbReference>
<dbReference type="FunFam" id="3.20.20.60:FF:000003">
    <property type="entry name" value="3-methyl-2-oxobutanoate hydroxymethyltransferase"/>
    <property type="match status" value="1"/>
</dbReference>
<feature type="binding site" evidence="7 10">
    <location>
        <position position="120"/>
    </location>
    <ligand>
        <name>Mg(2+)</name>
        <dbReference type="ChEBI" id="CHEBI:18420"/>
    </ligand>
</feature>
<comment type="pathway">
    <text evidence="1 7">Cofactor biosynthesis; (R)-pantothenate biosynthesis; (R)-pantoate from 3-methyl-2-oxobutanoate: step 1/2.</text>
</comment>
<dbReference type="GO" id="GO:0003864">
    <property type="term" value="F:3-methyl-2-oxobutanoate hydroxymethyltransferase activity"/>
    <property type="evidence" value="ECO:0007669"/>
    <property type="project" value="UniProtKB-UniRule"/>
</dbReference>
<dbReference type="GO" id="GO:0005737">
    <property type="term" value="C:cytoplasm"/>
    <property type="evidence" value="ECO:0007669"/>
    <property type="project" value="UniProtKB-SubCell"/>
</dbReference>
<feature type="active site" description="Proton acceptor" evidence="7 8">
    <location>
        <position position="187"/>
    </location>
</feature>
<dbReference type="PANTHER" id="PTHR20881:SF0">
    <property type="entry name" value="3-METHYL-2-OXOBUTANOATE HYDROXYMETHYLTRANSFERASE"/>
    <property type="match status" value="1"/>
</dbReference>
<comment type="function">
    <text evidence="6 7">Catalyzes the reversible reaction in which hydroxymethyl group from 5,10-methylenetetrahydrofolate is transferred onto alpha-ketoisovalerate to form ketopantoate.</text>
</comment>
<keyword evidence="11" id="KW-0489">Methyltransferase</keyword>
<evidence type="ECO:0000256" key="9">
    <source>
        <dbReference type="PIRSR" id="PIRSR000388-2"/>
    </source>
</evidence>
<comment type="cofactor">
    <cofactor evidence="7 10">
        <name>Mg(2+)</name>
        <dbReference type="ChEBI" id="CHEBI:18420"/>
    </cofactor>
    <text evidence="7 10">Binds 1 Mg(2+) ion per subunit.</text>
</comment>
<keyword evidence="7 10" id="KW-0460">Magnesium</keyword>
<dbReference type="PIRSF" id="PIRSF000388">
    <property type="entry name" value="Pantoate_hydroxy_MeTrfase"/>
    <property type="match status" value="1"/>
</dbReference>
<evidence type="ECO:0000256" key="3">
    <source>
        <dbReference type="ARBA" id="ARBA00011424"/>
    </source>
</evidence>
<dbReference type="CDD" id="cd06557">
    <property type="entry name" value="KPHMT-like"/>
    <property type="match status" value="1"/>
</dbReference>
<keyword evidence="12" id="KW-1185">Reference proteome</keyword>
<dbReference type="STRING" id="182217.HCW_03460"/>
<dbReference type="Proteomes" id="UP000005010">
    <property type="component" value="Chromosome"/>
</dbReference>
<evidence type="ECO:0000256" key="8">
    <source>
        <dbReference type="PIRSR" id="PIRSR000388-1"/>
    </source>
</evidence>
<dbReference type="SUPFAM" id="SSF51621">
    <property type="entry name" value="Phosphoenolpyruvate/pyruvate domain"/>
    <property type="match status" value="1"/>
</dbReference>
<dbReference type="AlphaFoldDB" id="I0EM02"/>
<organism evidence="11 12">
    <name type="scientific">Helicobacter cetorum (strain ATCC BAA-429 / MIT 00-7128)</name>
    <dbReference type="NCBI Taxonomy" id="182217"/>
    <lineage>
        <taxon>Bacteria</taxon>
        <taxon>Pseudomonadati</taxon>
        <taxon>Campylobacterota</taxon>
        <taxon>Epsilonproteobacteria</taxon>
        <taxon>Campylobacterales</taxon>
        <taxon>Helicobacteraceae</taxon>
        <taxon>Helicobacter</taxon>
    </lineage>
</organism>
<dbReference type="HOGENOM" id="CLU_036645_1_0_7"/>
<evidence type="ECO:0000313" key="12">
    <source>
        <dbReference type="Proteomes" id="UP000005010"/>
    </source>
</evidence>
<dbReference type="InterPro" id="IPR015813">
    <property type="entry name" value="Pyrv/PenolPyrv_kinase-like_dom"/>
</dbReference>
<feature type="binding site" evidence="7 10">
    <location>
        <position position="89"/>
    </location>
    <ligand>
        <name>Mg(2+)</name>
        <dbReference type="ChEBI" id="CHEBI:18420"/>
    </ligand>
</feature>
<dbReference type="NCBIfam" id="TIGR00222">
    <property type="entry name" value="panB"/>
    <property type="match status" value="1"/>
</dbReference>
<feature type="binding site" evidence="7 9">
    <location>
        <position position="118"/>
    </location>
    <ligand>
        <name>3-methyl-2-oxobutanoate</name>
        <dbReference type="ChEBI" id="CHEBI:11851"/>
    </ligand>
</feature>
<dbReference type="UniPathway" id="UPA00028">
    <property type="reaction ID" value="UER00003"/>
</dbReference>
<keyword evidence="5 7" id="KW-0808">Transferase</keyword>
<accession>I0EM02</accession>
<feature type="binding site" evidence="7 10">
    <location>
        <position position="50"/>
    </location>
    <ligand>
        <name>Mg(2+)</name>
        <dbReference type="ChEBI" id="CHEBI:18420"/>
    </ligand>
</feature>
<dbReference type="KEGG" id="hce:HCW_03460"/>
<evidence type="ECO:0000256" key="4">
    <source>
        <dbReference type="ARBA" id="ARBA00022655"/>
    </source>
</evidence>
<dbReference type="NCBIfam" id="NF001452">
    <property type="entry name" value="PRK00311.1"/>
    <property type="match status" value="1"/>
</dbReference>
<evidence type="ECO:0000313" key="11">
    <source>
        <dbReference type="EMBL" id="AFI03971.1"/>
    </source>
</evidence>